<name>A0A9D9HQV6_9SPIR</name>
<feature type="chain" id="PRO_5039249386" evidence="1">
    <location>
        <begin position="21"/>
        <end position="243"/>
    </location>
</feature>
<evidence type="ECO:0000256" key="1">
    <source>
        <dbReference type="SAM" id="SignalP"/>
    </source>
</evidence>
<gene>
    <name evidence="2" type="ORF">IAA81_09695</name>
</gene>
<reference evidence="2" key="1">
    <citation type="submission" date="2020-10" db="EMBL/GenBank/DDBJ databases">
        <authorList>
            <person name="Gilroy R."/>
        </authorList>
    </citation>
    <scope>NUCLEOTIDE SEQUENCE</scope>
    <source>
        <strain evidence="2">10532</strain>
    </source>
</reference>
<organism evidence="2 3">
    <name type="scientific">Candidatus Gallitreponema excrementavium</name>
    <dbReference type="NCBI Taxonomy" id="2840840"/>
    <lineage>
        <taxon>Bacteria</taxon>
        <taxon>Pseudomonadati</taxon>
        <taxon>Spirochaetota</taxon>
        <taxon>Spirochaetia</taxon>
        <taxon>Spirochaetales</taxon>
        <taxon>Candidatus Gallitreponema</taxon>
    </lineage>
</organism>
<protein>
    <submittedName>
        <fullName evidence="2">Uncharacterized protein</fullName>
    </submittedName>
</protein>
<proteinExistence type="predicted"/>
<comment type="caution">
    <text evidence="2">The sequence shown here is derived from an EMBL/GenBank/DDBJ whole genome shotgun (WGS) entry which is preliminary data.</text>
</comment>
<dbReference type="EMBL" id="JADIMM010000111">
    <property type="protein sequence ID" value="MBO8458481.1"/>
    <property type="molecule type" value="Genomic_DNA"/>
</dbReference>
<sequence length="243" mass="27404">MKKTVLIFSFFLFAGFSIQAENINFKLDTGLSLSFADINEERDGSILNWKTAPEPEIFYNAVFSTGNFLVGTSLNGGFWGNFGTFSTKDFSRPAKTNGNLDITVSIGGTIPFTKVSVIPYGGFLFKKIYFSSLSNDLEQYPEFNKKNILTNLWIYSPRAGIQCIFELGKFTLDFNTGFYPYIFSSDLKNGWGIYEKIRLSFLIPGISFPLEIFTGIDYEYISHKIIESSTFKIPLGIKTMTGF</sequence>
<keyword evidence="1" id="KW-0732">Signal</keyword>
<feature type="signal peptide" evidence="1">
    <location>
        <begin position="1"/>
        <end position="20"/>
    </location>
</feature>
<dbReference type="AlphaFoldDB" id="A0A9D9HQV6"/>
<dbReference type="Proteomes" id="UP000823638">
    <property type="component" value="Unassembled WGS sequence"/>
</dbReference>
<accession>A0A9D9HQV6</accession>
<reference evidence="2" key="2">
    <citation type="journal article" date="2021" name="PeerJ">
        <title>Extensive microbial diversity within the chicken gut microbiome revealed by metagenomics and culture.</title>
        <authorList>
            <person name="Gilroy R."/>
            <person name="Ravi A."/>
            <person name="Getino M."/>
            <person name="Pursley I."/>
            <person name="Horton D.L."/>
            <person name="Alikhan N.F."/>
            <person name="Baker D."/>
            <person name="Gharbi K."/>
            <person name="Hall N."/>
            <person name="Watson M."/>
            <person name="Adriaenssens E.M."/>
            <person name="Foster-Nyarko E."/>
            <person name="Jarju S."/>
            <person name="Secka A."/>
            <person name="Antonio M."/>
            <person name="Oren A."/>
            <person name="Chaudhuri R.R."/>
            <person name="La Ragione R."/>
            <person name="Hildebrand F."/>
            <person name="Pallen M.J."/>
        </authorList>
    </citation>
    <scope>NUCLEOTIDE SEQUENCE</scope>
    <source>
        <strain evidence="2">10532</strain>
    </source>
</reference>
<evidence type="ECO:0000313" key="2">
    <source>
        <dbReference type="EMBL" id="MBO8458481.1"/>
    </source>
</evidence>
<evidence type="ECO:0000313" key="3">
    <source>
        <dbReference type="Proteomes" id="UP000823638"/>
    </source>
</evidence>